<evidence type="ECO:0000256" key="2">
    <source>
        <dbReference type="ARBA" id="ARBA00022723"/>
    </source>
</evidence>
<dbReference type="InterPro" id="IPR026992">
    <property type="entry name" value="DIOX_N"/>
</dbReference>
<dbReference type="InterPro" id="IPR005123">
    <property type="entry name" value="Oxoglu/Fe-dep_dioxygenase_dom"/>
</dbReference>
<keyword evidence="9" id="KW-1185">Reference proteome</keyword>
<dbReference type="InterPro" id="IPR044861">
    <property type="entry name" value="IPNS-like_FE2OG_OXY"/>
</dbReference>
<evidence type="ECO:0000256" key="1">
    <source>
        <dbReference type="ARBA" id="ARBA00008056"/>
    </source>
</evidence>
<evidence type="ECO:0000256" key="6">
    <source>
        <dbReference type="RuleBase" id="RU003682"/>
    </source>
</evidence>
<evidence type="ECO:0000256" key="3">
    <source>
        <dbReference type="ARBA" id="ARBA00022896"/>
    </source>
</evidence>
<evidence type="ECO:0000313" key="9">
    <source>
        <dbReference type="Proteomes" id="UP000823775"/>
    </source>
</evidence>
<feature type="domain" description="Fe2OG dioxygenase" evidence="7">
    <location>
        <begin position="196"/>
        <end position="296"/>
    </location>
</feature>
<keyword evidence="5 6" id="KW-0408">Iron</keyword>
<comment type="caution">
    <text evidence="8">The sequence shown here is derived from an EMBL/GenBank/DDBJ whole genome shotgun (WGS) entry which is preliminary data.</text>
</comment>
<dbReference type="PANTHER" id="PTHR47991">
    <property type="entry name" value="OXOGLUTARATE/IRON-DEPENDENT DIOXYGENASE"/>
    <property type="match status" value="1"/>
</dbReference>
<comment type="similarity">
    <text evidence="1 6">Belongs to the iron/ascorbate-dependent oxidoreductase family.</text>
</comment>
<dbReference type="EMBL" id="JACEIK010004115">
    <property type="protein sequence ID" value="MCD9644285.1"/>
    <property type="molecule type" value="Genomic_DNA"/>
</dbReference>
<proteinExistence type="inferred from homology"/>
<dbReference type="PROSITE" id="PS51471">
    <property type="entry name" value="FE2OG_OXY"/>
    <property type="match status" value="1"/>
</dbReference>
<gene>
    <name evidence="8" type="ORF">HAX54_032466</name>
</gene>
<dbReference type="InterPro" id="IPR027443">
    <property type="entry name" value="IPNS-like_sf"/>
</dbReference>
<dbReference type="Pfam" id="PF14226">
    <property type="entry name" value="DIOX_N"/>
    <property type="match status" value="1"/>
</dbReference>
<evidence type="ECO:0000313" key="8">
    <source>
        <dbReference type="EMBL" id="MCD9644285.1"/>
    </source>
</evidence>
<sequence length="349" mass="39299">MTSPVVEVASVKRLVESSDVHFIPSNYVHSTTINADDHSSNSIPVLDFSLLISNDPHQRAIAIHHLTQACQDWGLFMVVNHGIPESLMKAVIDGTCEFFNLPEEDKQEFAGKHVLDPIRCGTSFNTSKENAFFWRDYLKVLVHPRFHFPYKPQGYSDIVWEYCERSRQVARKLLGGISESLGLEESFLDKALDLELGLQTFVANYYPRCPQPQLAMGLPAHSDQGLLTILINNQVEGLQLQHQGKWIQVNALPNSLLVNTADLLEIFSNGKYKSNVHRAVVNNKMTRISIVTFHGPSLETIVSPASPLLDSDNSPAAYGPVKYRDYLEFHQSNQLDGKSCLERIKIRKN</sequence>
<dbReference type="PRINTS" id="PR00682">
    <property type="entry name" value="IPNSYNTHASE"/>
</dbReference>
<reference evidence="8 9" key="1">
    <citation type="journal article" date="2021" name="BMC Genomics">
        <title>Datura genome reveals duplications of psychoactive alkaloid biosynthetic genes and high mutation rate following tissue culture.</title>
        <authorList>
            <person name="Rajewski A."/>
            <person name="Carter-House D."/>
            <person name="Stajich J."/>
            <person name="Litt A."/>
        </authorList>
    </citation>
    <scope>NUCLEOTIDE SEQUENCE [LARGE SCALE GENOMIC DNA]</scope>
    <source>
        <strain evidence="8">AR-01</strain>
    </source>
</reference>
<dbReference type="Pfam" id="PF03171">
    <property type="entry name" value="2OG-FeII_Oxy"/>
    <property type="match status" value="1"/>
</dbReference>
<dbReference type="Gene3D" id="2.60.120.330">
    <property type="entry name" value="B-lactam Antibiotic, Isopenicillin N Synthase, Chain"/>
    <property type="match status" value="1"/>
</dbReference>
<dbReference type="Proteomes" id="UP000823775">
    <property type="component" value="Unassembled WGS sequence"/>
</dbReference>
<evidence type="ECO:0000256" key="4">
    <source>
        <dbReference type="ARBA" id="ARBA00023002"/>
    </source>
</evidence>
<dbReference type="SUPFAM" id="SSF51197">
    <property type="entry name" value="Clavaminate synthase-like"/>
    <property type="match status" value="1"/>
</dbReference>
<protein>
    <recommendedName>
        <fullName evidence="7">Fe2OG dioxygenase domain-containing protein</fullName>
    </recommendedName>
</protein>
<keyword evidence="2 6" id="KW-0479">Metal-binding</keyword>
<keyword evidence="3" id="KW-0847">Vitamin C</keyword>
<keyword evidence="4 6" id="KW-0560">Oxidoreductase</keyword>
<dbReference type="InterPro" id="IPR050295">
    <property type="entry name" value="Plant_2OG-oxidoreductases"/>
</dbReference>
<evidence type="ECO:0000256" key="5">
    <source>
        <dbReference type="ARBA" id="ARBA00023004"/>
    </source>
</evidence>
<accession>A0ABS8VAP5</accession>
<organism evidence="8 9">
    <name type="scientific">Datura stramonium</name>
    <name type="common">Jimsonweed</name>
    <name type="synonym">Common thornapple</name>
    <dbReference type="NCBI Taxonomy" id="4076"/>
    <lineage>
        <taxon>Eukaryota</taxon>
        <taxon>Viridiplantae</taxon>
        <taxon>Streptophyta</taxon>
        <taxon>Embryophyta</taxon>
        <taxon>Tracheophyta</taxon>
        <taxon>Spermatophyta</taxon>
        <taxon>Magnoliopsida</taxon>
        <taxon>eudicotyledons</taxon>
        <taxon>Gunneridae</taxon>
        <taxon>Pentapetalae</taxon>
        <taxon>asterids</taxon>
        <taxon>lamiids</taxon>
        <taxon>Solanales</taxon>
        <taxon>Solanaceae</taxon>
        <taxon>Solanoideae</taxon>
        <taxon>Datureae</taxon>
        <taxon>Datura</taxon>
    </lineage>
</organism>
<name>A0ABS8VAP5_DATST</name>
<evidence type="ECO:0000259" key="7">
    <source>
        <dbReference type="PROSITE" id="PS51471"/>
    </source>
</evidence>